<keyword evidence="2" id="KW-0805">Transcription regulation</keyword>
<feature type="domain" description="RNA polymerase sigma factor 70 region 4 type 2" evidence="6">
    <location>
        <begin position="106"/>
        <end position="157"/>
    </location>
</feature>
<dbReference type="InterPro" id="IPR013325">
    <property type="entry name" value="RNA_pol_sigma_r2"/>
</dbReference>
<evidence type="ECO:0000259" key="5">
    <source>
        <dbReference type="Pfam" id="PF04542"/>
    </source>
</evidence>
<dbReference type="OrthoDB" id="9794372at2"/>
<evidence type="ECO:0000313" key="8">
    <source>
        <dbReference type="Proteomes" id="UP000241074"/>
    </source>
</evidence>
<organism evidence="7 8">
    <name type="scientific">Ahniella affigens</name>
    <dbReference type="NCBI Taxonomy" id="2021234"/>
    <lineage>
        <taxon>Bacteria</taxon>
        <taxon>Pseudomonadati</taxon>
        <taxon>Pseudomonadota</taxon>
        <taxon>Gammaproteobacteria</taxon>
        <taxon>Lysobacterales</taxon>
        <taxon>Rhodanobacteraceae</taxon>
        <taxon>Ahniella</taxon>
    </lineage>
</organism>
<name>A0A2P1PLT2_9GAMM</name>
<dbReference type="KEGG" id="xba:C7S18_00660"/>
<dbReference type="AlphaFoldDB" id="A0A2P1PLT2"/>
<dbReference type="Proteomes" id="UP000241074">
    <property type="component" value="Chromosome"/>
</dbReference>
<dbReference type="EMBL" id="CP027860">
    <property type="protein sequence ID" value="AVP95798.1"/>
    <property type="molecule type" value="Genomic_DNA"/>
</dbReference>
<proteinExistence type="inferred from homology"/>
<evidence type="ECO:0000259" key="6">
    <source>
        <dbReference type="Pfam" id="PF08281"/>
    </source>
</evidence>
<dbReference type="SUPFAM" id="SSF88659">
    <property type="entry name" value="Sigma3 and sigma4 domains of RNA polymerase sigma factors"/>
    <property type="match status" value="1"/>
</dbReference>
<evidence type="ECO:0000256" key="1">
    <source>
        <dbReference type="ARBA" id="ARBA00010641"/>
    </source>
</evidence>
<dbReference type="InterPro" id="IPR039425">
    <property type="entry name" value="RNA_pol_sigma-70-like"/>
</dbReference>
<gene>
    <name evidence="7" type="ORF">C7S18_00660</name>
</gene>
<evidence type="ECO:0000313" key="7">
    <source>
        <dbReference type="EMBL" id="AVP95798.1"/>
    </source>
</evidence>
<dbReference type="InterPro" id="IPR013324">
    <property type="entry name" value="RNA_pol_sigma_r3/r4-like"/>
</dbReference>
<dbReference type="PRINTS" id="PR00038">
    <property type="entry name" value="HTHLUXR"/>
</dbReference>
<dbReference type="PANTHER" id="PTHR43133:SF63">
    <property type="entry name" value="RNA POLYMERASE SIGMA FACTOR FECI-RELATED"/>
    <property type="match status" value="1"/>
</dbReference>
<dbReference type="Pfam" id="PF08281">
    <property type="entry name" value="Sigma70_r4_2"/>
    <property type="match status" value="1"/>
</dbReference>
<evidence type="ECO:0000256" key="4">
    <source>
        <dbReference type="ARBA" id="ARBA00023163"/>
    </source>
</evidence>
<protein>
    <submittedName>
        <fullName evidence="7">RNA polymerase sigma factor</fullName>
    </submittedName>
</protein>
<dbReference type="InterPro" id="IPR013249">
    <property type="entry name" value="RNA_pol_sigma70_r4_t2"/>
</dbReference>
<dbReference type="GO" id="GO:0006352">
    <property type="term" value="P:DNA-templated transcription initiation"/>
    <property type="evidence" value="ECO:0007669"/>
    <property type="project" value="InterPro"/>
</dbReference>
<accession>A0A2P1PLT2</accession>
<feature type="domain" description="RNA polymerase sigma-70 region 2" evidence="5">
    <location>
        <begin position="8"/>
        <end position="71"/>
    </location>
</feature>
<dbReference type="Pfam" id="PF04542">
    <property type="entry name" value="Sigma70_r2"/>
    <property type="match status" value="1"/>
</dbReference>
<dbReference type="RefSeq" id="WP_106889727.1">
    <property type="nucleotide sequence ID" value="NZ_CP027860.1"/>
</dbReference>
<keyword evidence="4" id="KW-0804">Transcription</keyword>
<dbReference type="NCBIfam" id="TIGR02937">
    <property type="entry name" value="sigma70-ECF"/>
    <property type="match status" value="1"/>
</dbReference>
<dbReference type="GO" id="GO:0016987">
    <property type="term" value="F:sigma factor activity"/>
    <property type="evidence" value="ECO:0007669"/>
    <property type="project" value="UniProtKB-KW"/>
</dbReference>
<dbReference type="InterPro" id="IPR036388">
    <property type="entry name" value="WH-like_DNA-bd_sf"/>
</dbReference>
<keyword evidence="8" id="KW-1185">Reference proteome</keyword>
<comment type="similarity">
    <text evidence="1">Belongs to the sigma-70 factor family. ECF subfamily.</text>
</comment>
<sequence length="165" mass="18426">MSSWTAVFAQHSGELRAVLARVLGDPSLAEDCVQDTALRVLDQPIESVRDPRAFLFQVGYNLAKDALRRRQVRQSESLDEHEGVERVADVSPTPDALLQSRQQWAQVSTALAAMPPQRRRVLWLMRVEGMSQKEVAAELGLSPKTVENHMTLALKSLASLIKERV</sequence>
<dbReference type="GO" id="GO:0003677">
    <property type="term" value="F:DNA binding"/>
    <property type="evidence" value="ECO:0007669"/>
    <property type="project" value="InterPro"/>
</dbReference>
<dbReference type="SUPFAM" id="SSF88946">
    <property type="entry name" value="Sigma2 domain of RNA polymerase sigma factors"/>
    <property type="match status" value="1"/>
</dbReference>
<dbReference type="PANTHER" id="PTHR43133">
    <property type="entry name" value="RNA POLYMERASE ECF-TYPE SIGMA FACTO"/>
    <property type="match status" value="1"/>
</dbReference>
<reference evidence="7 8" key="2">
    <citation type="submission" date="2018-03" db="EMBL/GenBank/DDBJ databases">
        <authorList>
            <person name="Keele B.F."/>
        </authorList>
    </citation>
    <scope>NUCLEOTIDE SEQUENCE [LARGE SCALE GENOMIC DNA]</scope>
    <source>
        <strain evidence="7 8">D13</strain>
    </source>
</reference>
<dbReference type="Gene3D" id="1.10.1740.10">
    <property type="match status" value="1"/>
</dbReference>
<evidence type="ECO:0000256" key="2">
    <source>
        <dbReference type="ARBA" id="ARBA00023015"/>
    </source>
</evidence>
<dbReference type="InterPro" id="IPR000792">
    <property type="entry name" value="Tscrpt_reg_LuxR_C"/>
</dbReference>
<evidence type="ECO:0000256" key="3">
    <source>
        <dbReference type="ARBA" id="ARBA00023082"/>
    </source>
</evidence>
<reference evidence="7 8" key="1">
    <citation type="submission" date="2018-03" db="EMBL/GenBank/DDBJ databases">
        <title>Ahniella affigens gen. nov., sp. nov., a gammaproteobacterium isolated from sandy soil near a stream.</title>
        <authorList>
            <person name="Ko Y."/>
            <person name="Kim J.-H."/>
        </authorList>
    </citation>
    <scope>NUCLEOTIDE SEQUENCE [LARGE SCALE GENOMIC DNA]</scope>
    <source>
        <strain evidence="7 8">D13</strain>
    </source>
</reference>
<dbReference type="InterPro" id="IPR007627">
    <property type="entry name" value="RNA_pol_sigma70_r2"/>
</dbReference>
<dbReference type="Gene3D" id="1.10.10.10">
    <property type="entry name" value="Winged helix-like DNA-binding domain superfamily/Winged helix DNA-binding domain"/>
    <property type="match status" value="1"/>
</dbReference>
<dbReference type="InterPro" id="IPR014284">
    <property type="entry name" value="RNA_pol_sigma-70_dom"/>
</dbReference>
<keyword evidence="3" id="KW-0731">Sigma factor</keyword>